<reference evidence="3" key="1">
    <citation type="journal article" date="2023" name="Mol. Phylogenet. Evol.">
        <title>Genome-scale phylogeny and comparative genomics of the fungal order Sordariales.</title>
        <authorList>
            <person name="Hensen N."/>
            <person name="Bonometti L."/>
            <person name="Westerberg I."/>
            <person name="Brannstrom I.O."/>
            <person name="Guillou S."/>
            <person name="Cros-Aarteil S."/>
            <person name="Calhoun S."/>
            <person name="Haridas S."/>
            <person name="Kuo A."/>
            <person name="Mondo S."/>
            <person name="Pangilinan J."/>
            <person name="Riley R."/>
            <person name="LaButti K."/>
            <person name="Andreopoulos B."/>
            <person name="Lipzen A."/>
            <person name="Chen C."/>
            <person name="Yan M."/>
            <person name="Daum C."/>
            <person name="Ng V."/>
            <person name="Clum A."/>
            <person name="Steindorff A."/>
            <person name="Ohm R.A."/>
            <person name="Martin F."/>
            <person name="Silar P."/>
            <person name="Natvig D.O."/>
            <person name="Lalanne C."/>
            <person name="Gautier V."/>
            <person name="Ament-Velasquez S.L."/>
            <person name="Kruys A."/>
            <person name="Hutchinson M.I."/>
            <person name="Powell A.J."/>
            <person name="Barry K."/>
            <person name="Miller A.N."/>
            <person name="Grigoriev I.V."/>
            <person name="Debuchy R."/>
            <person name="Gladieux P."/>
            <person name="Hiltunen Thoren M."/>
            <person name="Johannesson H."/>
        </authorList>
    </citation>
    <scope>NUCLEOTIDE SEQUENCE</scope>
    <source>
        <strain evidence="3">CBS 532.94</strain>
    </source>
</reference>
<dbReference type="EMBL" id="MU860333">
    <property type="protein sequence ID" value="KAK4234741.1"/>
    <property type="molecule type" value="Genomic_DNA"/>
</dbReference>
<proteinExistence type="predicted"/>
<evidence type="ECO:0000259" key="2">
    <source>
        <dbReference type="PROSITE" id="PS00036"/>
    </source>
</evidence>
<feature type="compositionally biased region" description="Basic and acidic residues" evidence="1">
    <location>
        <begin position="20"/>
        <end position="37"/>
    </location>
</feature>
<sequence>MDCDGQGRLEQPLKMQHRHKEGEKKAKPARRDPEKRRQQNQRAQKKYREKKKQRITELEQLVASISPGLDSGAGFGPDPAASKSAEALTSAQSSSNTTETLETAQLPSTLLGELDDSTTVQAQPIEDFDVYQTTSGALTIAPYQTPDNAVATPNRHQLGESSLSACPDHIAFTGWSVEYFNCGCKTPHIQIRGPGFKCSARGRESFALATFNYFPDPWMNNLRLEQLCIVEAMLRNCLAIGITQDMWCSADSISPFYRQIEPSSSSCGAAGDDAIVRAVQGIFRTLKPDLRPCREQISAPHHPYIDILPFPTVRANLIKQGSAIDEDEFFYDLLNGLICWGGAGAGRHDDRIGAGSGTPWESRSWEAKECFIQKWWSIVGGEDGELTRQSRWWRSLRGEDQCNGSFFDA</sequence>
<protein>
    <recommendedName>
        <fullName evidence="2">BZIP domain-containing protein</fullName>
    </recommendedName>
</protein>
<dbReference type="InterPro" id="IPR004827">
    <property type="entry name" value="bZIP"/>
</dbReference>
<dbReference type="SUPFAM" id="SSF57959">
    <property type="entry name" value="Leucine zipper domain"/>
    <property type="match status" value="1"/>
</dbReference>
<evidence type="ECO:0000256" key="1">
    <source>
        <dbReference type="SAM" id="MobiDB-lite"/>
    </source>
</evidence>
<evidence type="ECO:0000313" key="4">
    <source>
        <dbReference type="Proteomes" id="UP001303760"/>
    </source>
</evidence>
<comment type="caution">
    <text evidence="3">The sequence shown here is derived from an EMBL/GenBank/DDBJ whole genome shotgun (WGS) entry which is preliminary data.</text>
</comment>
<dbReference type="AlphaFoldDB" id="A0AAN7C3J9"/>
<dbReference type="PANTHER" id="PTHR38116:SF5">
    <property type="entry name" value="BZIP DOMAIN-CONTAINING PROTEIN"/>
    <property type="match status" value="1"/>
</dbReference>
<dbReference type="InterPro" id="IPR021833">
    <property type="entry name" value="DUF3425"/>
</dbReference>
<feature type="compositionally biased region" description="Basic residues" evidence="1">
    <location>
        <begin position="43"/>
        <end position="53"/>
    </location>
</feature>
<dbReference type="InterPro" id="IPR046347">
    <property type="entry name" value="bZIP_sf"/>
</dbReference>
<dbReference type="PROSITE" id="PS00036">
    <property type="entry name" value="BZIP_BASIC"/>
    <property type="match status" value="1"/>
</dbReference>
<feature type="domain" description="BZIP" evidence="2">
    <location>
        <begin position="35"/>
        <end position="50"/>
    </location>
</feature>
<keyword evidence="4" id="KW-1185">Reference proteome</keyword>
<dbReference type="Proteomes" id="UP001303760">
    <property type="component" value="Unassembled WGS sequence"/>
</dbReference>
<dbReference type="GO" id="GO:0003700">
    <property type="term" value="F:DNA-binding transcription factor activity"/>
    <property type="evidence" value="ECO:0007669"/>
    <property type="project" value="InterPro"/>
</dbReference>
<dbReference type="Pfam" id="PF11905">
    <property type="entry name" value="DUF3425"/>
    <property type="match status" value="1"/>
</dbReference>
<accession>A0AAN7C3J9</accession>
<feature type="region of interest" description="Disordered" evidence="1">
    <location>
        <begin position="1"/>
        <end position="54"/>
    </location>
</feature>
<evidence type="ECO:0000313" key="3">
    <source>
        <dbReference type="EMBL" id="KAK4234741.1"/>
    </source>
</evidence>
<feature type="region of interest" description="Disordered" evidence="1">
    <location>
        <begin position="67"/>
        <end position="102"/>
    </location>
</feature>
<dbReference type="Gene3D" id="1.20.5.170">
    <property type="match status" value="1"/>
</dbReference>
<dbReference type="PANTHER" id="PTHR38116">
    <property type="entry name" value="CHROMOSOME 7, WHOLE GENOME SHOTGUN SEQUENCE"/>
    <property type="match status" value="1"/>
</dbReference>
<gene>
    <name evidence="3" type="ORF">C8A03DRAFT_47002</name>
</gene>
<name>A0AAN7C3J9_9PEZI</name>
<organism evidence="3 4">
    <name type="scientific">Achaetomium macrosporum</name>
    <dbReference type="NCBI Taxonomy" id="79813"/>
    <lineage>
        <taxon>Eukaryota</taxon>
        <taxon>Fungi</taxon>
        <taxon>Dikarya</taxon>
        <taxon>Ascomycota</taxon>
        <taxon>Pezizomycotina</taxon>
        <taxon>Sordariomycetes</taxon>
        <taxon>Sordariomycetidae</taxon>
        <taxon>Sordariales</taxon>
        <taxon>Chaetomiaceae</taxon>
        <taxon>Achaetomium</taxon>
    </lineage>
</organism>
<reference evidence="3" key="2">
    <citation type="submission" date="2023-05" db="EMBL/GenBank/DDBJ databases">
        <authorList>
            <consortium name="Lawrence Berkeley National Laboratory"/>
            <person name="Steindorff A."/>
            <person name="Hensen N."/>
            <person name="Bonometti L."/>
            <person name="Westerberg I."/>
            <person name="Brannstrom I.O."/>
            <person name="Guillou S."/>
            <person name="Cros-Aarteil S."/>
            <person name="Calhoun S."/>
            <person name="Haridas S."/>
            <person name="Kuo A."/>
            <person name="Mondo S."/>
            <person name="Pangilinan J."/>
            <person name="Riley R."/>
            <person name="Labutti K."/>
            <person name="Andreopoulos B."/>
            <person name="Lipzen A."/>
            <person name="Chen C."/>
            <person name="Yanf M."/>
            <person name="Daum C."/>
            <person name="Ng V."/>
            <person name="Clum A."/>
            <person name="Ohm R."/>
            <person name="Martin F."/>
            <person name="Silar P."/>
            <person name="Natvig D."/>
            <person name="Lalanne C."/>
            <person name="Gautier V."/>
            <person name="Ament-Velasquez S.L."/>
            <person name="Kruys A."/>
            <person name="Hutchinson M.I."/>
            <person name="Powell A.J."/>
            <person name="Barry K."/>
            <person name="Miller A.N."/>
            <person name="Grigoriev I.V."/>
            <person name="Debuchy R."/>
            <person name="Gladieux P."/>
            <person name="Thoren M.H."/>
            <person name="Johannesson H."/>
        </authorList>
    </citation>
    <scope>NUCLEOTIDE SEQUENCE</scope>
    <source>
        <strain evidence="3">CBS 532.94</strain>
    </source>
</reference>
<feature type="compositionally biased region" description="Polar residues" evidence="1">
    <location>
        <begin position="87"/>
        <end position="102"/>
    </location>
</feature>
<dbReference type="CDD" id="cd14688">
    <property type="entry name" value="bZIP_YAP"/>
    <property type="match status" value="1"/>
</dbReference>